<proteinExistence type="predicted"/>
<name>A0A829X686_GLUOY</name>
<evidence type="ECO:0000313" key="1">
    <source>
        <dbReference type="EMBL" id="GEM16046.1"/>
    </source>
</evidence>
<dbReference type="AlphaFoldDB" id="A0A829X686"/>
<evidence type="ECO:0000313" key="2">
    <source>
        <dbReference type="Proteomes" id="UP000484858"/>
    </source>
</evidence>
<gene>
    <name evidence="1" type="ORF">NBRC3293_0543</name>
</gene>
<dbReference type="EMBL" id="BARJ01000002">
    <property type="protein sequence ID" value="GEM16046.1"/>
    <property type="molecule type" value="Genomic_DNA"/>
</dbReference>
<comment type="caution">
    <text evidence="1">The sequence shown here is derived from an EMBL/GenBank/DDBJ whole genome shotgun (WGS) entry which is preliminary data.</text>
</comment>
<accession>A0A829X686</accession>
<dbReference type="RefSeq" id="WP_254060564.1">
    <property type="nucleotide sequence ID" value="NZ_BARJ01000002.1"/>
</dbReference>
<sequence>MPVGNLASPQGNAAYAWRVPGTSSTLTLGLSQAHPVRVVSFHRTNLTAAASWRIVLSNGGAVVHDQTAAMAPSRGQAVCVLPAARMADTVAVTITDGGNPDGYLSVPLSYVGPLWQPLRNFSTDSTSGVNLGIDEVTALSGAEFPQTRWIQRKLSIAHQSYGAAETVILDEIQSVAARGENILFVPDPSVPTPQDEALFGRLSGGDIGNPFGSADRRSWTFTMTERL</sequence>
<reference evidence="1 2" key="1">
    <citation type="submission" date="2013-04" db="EMBL/GenBank/DDBJ databases">
        <title>Gluconobacter oxydans NBRC 3293 whole genome sequence.</title>
        <authorList>
            <person name="Matsutani M."/>
            <person name="Yakushi T."/>
            <person name="Matsushita K."/>
        </authorList>
    </citation>
    <scope>NUCLEOTIDE SEQUENCE [LARGE SCALE GENOMIC DNA]</scope>
    <source>
        <strain evidence="1 2">NBRC 3293</strain>
    </source>
</reference>
<dbReference type="Proteomes" id="UP000484858">
    <property type="component" value="Unassembled WGS sequence"/>
</dbReference>
<organism evidence="1 2">
    <name type="scientific">Gluconobacter oxydans NBRC 3293</name>
    <dbReference type="NCBI Taxonomy" id="1315969"/>
    <lineage>
        <taxon>Bacteria</taxon>
        <taxon>Pseudomonadati</taxon>
        <taxon>Pseudomonadota</taxon>
        <taxon>Alphaproteobacteria</taxon>
        <taxon>Acetobacterales</taxon>
        <taxon>Acetobacteraceae</taxon>
        <taxon>Gluconobacter</taxon>
    </lineage>
</organism>
<protein>
    <submittedName>
        <fullName evidence="1">Uncharacterized protein</fullName>
    </submittedName>
</protein>